<dbReference type="InterPro" id="IPR011604">
    <property type="entry name" value="PDDEXK-like_dom_sf"/>
</dbReference>
<evidence type="ECO:0000259" key="1">
    <source>
        <dbReference type="Pfam" id="PF12705"/>
    </source>
</evidence>
<dbReference type="Gene3D" id="3.90.320.10">
    <property type="match status" value="1"/>
</dbReference>
<reference evidence="2 3" key="1">
    <citation type="submission" date="2020-08" db="EMBL/GenBank/DDBJ databases">
        <title>Genomic Encyclopedia of Type Strains, Phase IV (KMG-IV): sequencing the most valuable type-strain genomes for metagenomic binning, comparative biology and taxonomic classification.</title>
        <authorList>
            <person name="Goeker M."/>
        </authorList>
    </citation>
    <scope>NUCLEOTIDE SEQUENCE [LARGE SCALE GENOMIC DNA]</scope>
    <source>
        <strain evidence="2 3">DSM 12252</strain>
    </source>
</reference>
<comment type="caution">
    <text evidence="2">The sequence shown here is derived from an EMBL/GenBank/DDBJ whole genome shotgun (WGS) entry which is preliminary data.</text>
</comment>
<keyword evidence="3" id="KW-1185">Reference proteome</keyword>
<dbReference type="RefSeq" id="WP_184340969.1">
    <property type="nucleotide sequence ID" value="NZ_JACHIG010000007.1"/>
</dbReference>
<name>A0A7W8DL93_9BACT</name>
<organism evidence="2 3">
    <name type="scientific">Prosthecobacter vanneervenii</name>
    <dbReference type="NCBI Taxonomy" id="48466"/>
    <lineage>
        <taxon>Bacteria</taxon>
        <taxon>Pseudomonadati</taxon>
        <taxon>Verrucomicrobiota</taxon>
        <taxon>Verrucomicrobiia</taxon>
        <taxon>Verrucomicrobiales</taxon>
        <taxon>Verrucomicrobiaceae</taxon>
        <taxon>Prosthecobacter</taxon>
    </lineage>
</organism>
<keyword evidence="2" id="KW-0540">Nuclease</keyword>
<dbReference type="AlphaFoldDB" id="A0A7W8DL93"/>
<sequence>MNTTAASPPERSEQDVITALQETVSASRLSLFLQCRLKFYFRYVLKLKKPKTASLHLGNAVHAVLKAWNKARWVQQPLSLKVVHETYLAAWADDTEGSVDWEPGEEEADKTTGWRLLDTYLRESHMPAAIKPDAVEVPVEADLQQHGLPRLIGILDLVQHRQIIDYKTSATTPNADKVAHTTEIQTCSYAILYRHNTGAQETGMQLHHLVKLKNPKVVITTLPPMSPGQETRLFRQMEAYLEGLQRRDFIPSPGMHCSSCEFYNECRRWH</sequence>
<accession>A0A7W8DL93</accession>
<feature type="domain" description="PD-(D/E)XK endonuclease-like" evidence="1">
    <location>
        <begin position="23"/>
        <end position="267"/>
    </location>
</feature>
<keyword evidence="2" id="KW-0269">Exonuclease</keyword>
<gene>
    <name evidence="2" type="ORF">HNQ65_003390</name>
</gene>
<dbReference type="InterPro" id="IPR038726">
    <property type="entry name" value="PDDEXK_AddAB-type"/>
</dbReference>
<proteinExistence type="predicted"/>
<evidence type="ECO:0000313" key="3">
    <source>
        <dbReference type="Proteomes" id="UP000590740"/>
    </source>
</evidence>
<dbReference type="Proteomes" id="UP000590740">
    <property type="component" value="Unassembled WGS sequence"/>
</dbReference>
<dbReference type="GO" id="GO:0004527">
    <property type="term" value="F:exonuclease activity"/>
    <property type="evidence" value="ECO:0007669"/>
    <property type="project" value="UniProtKB-KW"/>
</dbReference>
<evidence type="ECO:0000313" key="2">
    <source>
        <dbReference type="EMBL" id="MBB5033800.1"/>
    </source>
</evidence>
<dbReference type="EMBL" id="JACHIG010000007">
    <property type="protein sequence ID" value="MBB5033800.1"/>
    <property type="molecule type" value="Genomic_DNA"/>
</dbReference>
<protein>
    <submittedName>
        <fullName evidence="2">Putative RecB family exonuclease</fullName>
    </submittedName>
</protein>
<dbReference type="Pfam" id="PF12705">
    <property type="entry name" value="PDDEXK_1"/>
    <property type="match status" value="1"/>
</dbReference>
<keyword evidence="2" id="KW-0378">Hydrolase</keyword>